<sequence>SNLTSVYNNETFIRDMDESETATIRTSTNHFSLTDTRQMGAEQPPSHAIATSLDANKDSNSDSLMMSSFRFYDPVFRLDLT</sequence>
<dbReference type="AlphaFoldDB" id="A0A821HDJ7"/>
<evidence type="ECO:0000313" key="2">
    <source>
        <dbReference type="Proteomes" id="UP000663866"/>
    </source>
</evidence>
<keyword evidence="2" id="KW-1185">Reference proteome</keyword>
<name>A0A821HDJ7_9BILA</name>
<dbReference type="Proteomes" id="UP000663866">
    <property type="component" value="Unassembled WGS sequence"/>
</dbReference>
<organism evidence="1 2">
    <name type="scientific">Rotaria magnacalcarata</name>
    <dbReference type="NCBI Taxonomy" id="392030"/>
    <lineage>
        <taxon>Eukaryota</taxon>
        <taxon>Metazoa</taxon>
        <taxon>Spiralia</taxon>
        <taxon>Gnathifera</taxon>
        <taxon>Rotifera</taxon>
        <taxon>Eurotatoria</taxon>
        <taxon>Bdelloidea</taxon>
        <taxon>Philodinida</taxon>
        <taxon>Philodinidae</taxon>
        <taxon>Rotaria</taxon>
    </lineage>
</organism>
<feature type="non-terminal residue" evidence="1">
    <location>
        <position position="81"/>
    </location>
</feature>
<protein>
    <submittedName>
        <fullName evidence="1">Uncharacterized protein</fullName>
    </submittedName>
</protein>
<accession>A0A821HDJ7</accession>
<proteinExistence type="predicted"/>
<gene>
    <name evidence="1" type="ORF">OVN521_LOCUS47771</name>
</gene>
<feature type="non-terminal residue" evidence="1">
    <location>
        <position position="1"/>
    </location>
</feature>
<dbReference type="EMBL" id="CAJOBG010095618">
    <property type="protein sequence ID" value="CAF4682280.1"/>
    <property type="molecule type" value="Genomic_DNA"/>
</dbReference>
<comment type="caution">
    <text evidence="1">The sequence shown here is derived from an EMBL/GenBank/DDBJ whole genome shotgun (WGS) entry which is preliminary data.</text>
</comment>
<evidence type="ECO:0000313" key="1">
    <source>
        <dbReference type="EMBL" id="CAF4682280.1"/>
    </source>
</evidence>
<reference evidence="1" key="1">
    <citation type="submission" date="2021-02" db="EMBL/GenBank/DDBJ databases">
        <authorList>
            <person name="Nowell W R."/>
        </authorList>
    </citation>
    <scope>NUCLEOTIDE SEQUENCE</scope>
</reference>